<keyword evidence="3" id="KW-1133">Transmembrane helix</keyword>
<dbReference type="GO" id="GO:0016020">
    <property type="term" value="C:membrane"/>
    <property type="evidence" value="ECO:0007669"/>
    <property type="project" value="InterPro"/>
</dbReference>
<dbReference type="Proteomes" id="UP000305729">
    <property type="component" value="Chromosome 2"/>
</dbReference>
<dbReference type="InterPro" id="IPR000160">
    <property type="entry name" value="GGDEF_dom"/>
</dbReference>
<dbReference type="GO" id="GO:0003824">
    <property type="term" value="F:catalytic activity"/>
    <property type="evidence" value="ECO:0007669"/>
    <property type="project" value="UniProtKB-ARBA"/>
</dbReference>
<name>A0A7S7YYD3_9GAMM</name>
<feature type="domain" description="HAMP" evidence="4">
    <location>
        <begin position="185"/>
        <end position="238"/>
    </location>
</feature>
<dbReference type="InterPro" id="IPR043128">
    <property type="entry name" value="Rev_trsase/Diguanyl_cyclase"/>
</dbReference>
<feature type="coiled-coil region" evidence="2">
    <location>
        <begin position="226"/>
        <end position="257"/>
    </location>
</feature>
<evidence type="ECO:0000256" key="3">
    <source>
        <dbReference type="SAM" id="Phobius"/>
    </source>
</evidence>
<dbReference type="InterPro" id="IPR029787">
    <property type="entry name" value="Nucleotide_cyclase"/>
</dbReference>
<dbReference type="Gene3D" id="6.10.340.10">
    <property type="match status" value="1"/>
</dbReference>
<dbReference type="CDD" id="cd06225">
    <property type="entry name" value="HAMP"/>
    <property type="match status" value="1"/>
</dbReference>
<comment type="cofactor">
    <cofactor evidence="1">
        <name>Mg(2+)</name>
        <dbReference type="ChEBI" id="CHEBI:18420"/>
    </cofactor>
</comment>
<dbReference type="Pfam" id="PF00990">
    <property type="entry name" value="GGDEF"/>
    <property type="match status" value="1"/>
</dbReference>
<dbReference type="PROSITE" id="PS50885">
    <property type="entry name" value="HAMP"/>
    <property type="match status" value="1"/>
</dbReference>
<dbReference type="Pfam" id="PF00672">
    <property type="entry name" value="HAMP"/>
    <property type="match status" value="1"/>
</dbReference>
<dbReference type="NCBIfam" id="TIGR00254">
    <property type="entry name" value="GGDEF"/>
    <property type="match status" value="1"/>
</dbReference>
<evidence type="ECO:0000259" key="5">
    <source>
        <dbReference type="PROSITE" id="PS50887"/>
    </source>
</evidence>
<proteinExistence type="predicted"/>
<evidence type="ECO:0000256" key="1">
    <source>
        <dbReference type="ARBA" id="ARBA00001946"/>
    </source>
</evidence>
<keyword evidence="3" id="KW-0812">Transmembrane</keyword>
<dbReference type="InterPro" id="IPR003660">
    <property type="entry name" value="HAMP_dom"/>
</dbReference>
<dbReference type="AlphaFoldDB" id="A0A7S7YYD3"/>
<dbReference type="PANTHER" id="PTHR46663:SF2">
    <property type="entry name" value="GGDEF DOMAIN-CONTAINING PROTEIN"/>
    <property type="match status" value="1"/>
</dbReference>
<dbReference type="EMBL" id="CP045430">
    <property type="protein sequence ID" value="QPB85889.1"/>
    <property type="molecule type" value="Genomic_DNA"/>
</dbReference>
<sequence>MSEPLPSMSLVKRLTQLNLSVMASSMLLVFSLTSILLWFVVRDRQAETAEINLAQLAHNVVPMLVFNDAETASKELELVGINKDVLFVSLRNAKGEVFSEYAKPSFVPSSSLYQQVGTESQREYEGVRMRLYYPVSIKGKLEGDLIMVLDLTGMMYWYLQLVLMLALLIAALFTGSVYLLARVQRQALMPLITLSELAQRVSSEHNFQLRANVIRDDEIGILTRSFNELLKRVDISQAELKQQLEQEQAQGQQLKQMVRTDPLTNLPNRVALNQLLKEITCEGCNPRPLSCLMFIDLDNFKFVNDNYGHDAGDETLIEVGNRISAMIRSDDLLCRLGGDEFALLLPSIESTENAEKLAARIVTIINRPIMVKDTVMPIGISIGLAYTPLDADAPMDLLNCADDAMYAAKRAGKNNFKVFSKQAPV</sequence>
<dbReference type="SMART" id="SM00267">
    <property type="entry name" value="GGDEF"/>
    <property type="match status" value="1"/>
</dbReference>
<keyword evidence="3" id="KW-0472">Membrane</keyword>
<dbReference type="FunFam" id="3.30.70.270:FF:000001">
    <property type="entry name" value="Diguanylate cyclase domain protein"/>
    <property type="match status" value="1"/>
</dbReference>
<reference evidence="6 7" key="1">
    <citation type="submission" date="2019-10" db="EMBL/GenBank/DDBJ databases">
        <title>Pseudoalteromonas rubra S4059.</title>
        <authorList>
            <person name="Paulsen S."/>
            <person name="Wang X."/>
        </authorList>
    </citation>
    <scope>NUCLEOTIDE SEQUENCE [LARGE SCALE GENOMIC DNA]</scope>
    <source>
        <strain evidence="6 7">S4059</strain>
    </source>
</reference>
<organism evidence="6 7">
    <name type="scientific">Pseudoalteromonas rubra</name>
    <dbReference type="NCBI Taxonomy" id="43658"/>
    <lineage>
        <taxon>Bacteria</taxon>
        <taxon>Pseudomonadati</taxon>
        <taxon>Pseudomonadota</taxon>
        <taxon>Gammaproteobacteria</taxon>
        <taxon>Alteromonadales</taxon>
        <taxon>Pseudoalteromonadaceae</taxon>
        <taxon>Pseudoalteromonas</taxon>
    </lineage>
</organism>
<evidence type="ECO:0000313" key="7">
    <source>
        <dbReference type="Proteomes" id="UP000305729"/>
    </source>
</evidence>
<dbReference type="Gene3D" id="3.30.70.270">
    <property type="match status" value="1"/>
</dbReference>
<dbReference type="Pfam" id="PF17152">
    <property type="entry name" value="CHASE8"/>
    <property type="match status" value="1"/>
</dbReference>
<gene>
    <name evidence="6" type="ORF">CWC22_023090</name>
</gene>
<protein>
    <submittedName>
        <fullName evidence="6">Diguanylate cyclase</fullName>
    </submittedName>
</protein>
<dbReference type="SUPFAM" id="SSF55073">
    <property type="entry name" value="Nucleotide cyclase"/>
    <property type="match status" value="1"/>
</dbReference>
<evidence type="ECO:0000259" key="4">
    <source>
        <dbReference type="PROSITE" id="PS50885"/>
    </source>
</evidence>
<feature type="transmembrane region" description="Helical" evidence="3">
    <location>
        <begin position="21"/>
        <end position="41"/>
    </location>
</feature>
<dbReference type="SUPFAM" id="SSF158472">
    <property type="entry name" value="HAMP domain-like"/>
    <property type="match status" value="1"/>
</dbReference>
<keyword evidence="2" id="KW-0175">Coiled coil</keyword>
<accession>A0A7S7YYD3</accession>
<dbReference type="PANTHER" id="PTHR46663">
    <property type="entry name" value="DIGUANYLATE CYCLASE DGCT-RELATED"/>
    <property type="match status" value="1"/>
</dbReference>
<dbReference type="InterPro" id="IPR052163">
    <property type="entry name" value="DGC-Regulatory_Protein"/>
</dbReference>
<dbReference type="GO" id="GO:0007165">
    <property type="term" value="P:signal transduction"/>
    <property type="evidence" value="ECO:0007669"/>
    <property type="project" value="InterPro"/>
</dbReference>
<dbReference type="PROSITE" id="PS50887">
    <property type="entry name" value="GGDEF"/>
    <property type="match status" value="1"/>
</dbReference>
<feature type="transmembrane region" description="Helical" evidence="3">
    <location>
        <begin position="157"/>
        <end position="181"/>
    </location>
</feature>
<evidence type="ECO:0000313" key="6">
    <source>
        <dbReference type="EMBL" id="QPB85889.1"/>
    </source>
</evidence>
<dbReference type="CDD" id="cd01949">
    <property type="entry name" value="GGDEF"/>
    <property type="match status" value="1"/>
</dbReference>
<dbReference type="SMART" id="SM00304">
    <property type="entry name" value="HAMP"/>
    <property type="match status" value="1"/>
</dbReference>
<evidence type="ECO:0000256" key="2">
    <source>
        <dbReference type="SAM" id="Coils"/>
    </source>
</evidence>
<feature type="domain" description="GGDEF" evidence="5">
    <location>
        <begin position="288"/>
        <end position="421"/>
    </location>
</feature>
<dbReference type="InterPro" id="IPR033417">
    <property type="entry name" value="CHASE8"/>
</dbReference>